<evidence type="ECO:0000256" key="1">
    <source>
        <dbReference type="SAM" id="MobiDB-lite"/>
    </source>
</evidence>
<dbReference type="EMBL" id="SRXW01000003">
    <property type="protein sequence ID" value="TGY88191.1"/>
    <property type="molecule type" value="Genomic_DNA"/>
</dbReference>
<dbReference type="InterPro" id="IPR031325">
    <property type="entry name" value="RHS_repeat"/>
</dbReference>
<dbReference type="Pfam" id="PF05593">
    <property type="entry name" value="RHS_repeat"/>
    <property type="match status" value="1"/>
</dbReference>
<keyword evidence="3" id="KW-1185">Reference proteome</keyword>
<sequence>MRTDQVFTYSYDNLGRRTSLTRGNGTVTNYSFDAMSRLDSLTQNLAGTSDLSPEPPSLFMGAPRFDSPSGRFDRVRREPSPSRARAIGARPPAYAR</sequence>
<gene>
    <name evidence="2" type="ORF">E5163_10180</name>
</gene>
<dbReference type="Gene3D" id="2.180.10.10">
    <property type="entry name" value="RHS repeat-associated core"/>
    <property type="match status" value="1"/>
</dbReference>
<proteinExistence type="predicted"/>
<evidence type="ECO:0008006" key="4">
    <source>
        <dbReference type="Google" id="ProtNLM"/>
    </source>
</evidence>
<comment type="caution">
    <text evidence="2">The sequence shown here is derived from an EMBL/GenBank/DDBJ whole genome shotgun (WGS) entry which is preliminary data.</text>
</comment>
<accession>A0A4S2GZ31</accession>
<dbReference type="AlphaFoldDB" id="A0A4S2GZ31"/>
<evidence type="ECO:0000313" key="3">
    <source>
        <dbReference type="Proteomes" id="UP000308054"/>
    </source>
</evidence>
<dbReference type="Proteomes" id="UP000308054">
    <property type="component" value="Unassembled WGS sequence"/>
</dbReference>
<name>A0A4S2GZ31_9PROT</name>
<evidence type="ECO:0000313" key="2">
    <source>
        <dbReference type="EMBL" id="TGY88191.1"/>
    </source>
</evidence>
<reference evidence="2 3" key="1">
    <citation type="journal article" date="2017" name="Int. J. Syst. Evol. Microbiol.">
        <title>Marinicauda algicola sp. nov., isolated from a marine red alga Rhodosorus marinus.</title>
        <authorList>
            <person name="Jeong S.E."/>
            <person name="Jeon S.H."/>
            <person name="Chun B.H."/>
            <person name="Kim D.W."/>
            <person name="Jeon C.O."/>
        </authorList>
    </citation>
    <scope>NUCLEOTIDE SEQUENCE [LARGE SCALE GENOMIC DNA]</scope>
    <source>
        <strain evidence="2 3">JCM 31718</strain>
    </source>
</reference>
<organism evidence="2 3">
    <name type="scientific">Marinicauda algicola</name>
    <dbReference type="NCBI Taxonomy" id="2029849"/>
    <lineage>
        <taxon>Bacteria</taxon>
        <taxon>Pseudomonadati</taxon>
        <taxon>Pseudomonadota</taxon>
        <taxon>Alphaproteobacteria</taxon>
        <taxon>Maricaulales</taxon>
        <taxon>Maricaulaceae</taxon>
        <taxon>Marinicauda</taxon>
    </lineage>
</organism>
<protein>
    <recommendedName>
        <fullName evidence="4">RHS repeat protein</fullName>
    </recommendedName>
</protein>
<dbReference type="OrthoDB" id="6057489at2"/>
<feature type="region of interest" description="Disordered" evidence="1">
    <location>
        <begin position="45"/>
        <end position="96"/>
    </location>
</feature>
<feature type="compositionally biased region" description="Basic and acidic residues" evidence="1">
    <location>
        <begin position="71"/>
        <end position="80"/>
    </location>
</feature>